<dbReference type="InterPro" id="IPR016179">
    <property type="entry name" value="Insulin-like"/>
</dbReference>
<reference evidence="8 9" key="1">
    <citation type="journal article" date="2020" name="Cell">
        <title>Large-Scale Comparative Analyses of Tick Genomes Elucidate Their Genetic Diversity and Vector Capacities.</title>
        <authorList>
            <consortium name="Tick Genome and Microbiome Consortium (TIGMIC)"/>
            <person name="Jia N."/>
            <person name="Wang J."/>
            <person name="Shi W."/>
            <person name="Du L."/>
            <person name="Sun Y."/>
            <person name="Zhan W."/>
            <person name="Jiang J.F."/>
            <person name="Wang Q."/>
            <person name="Zhang B."/>
            <person name="Ji P."/>
            <person name="Bell-Sakyi L."/>
            <person name="Cui X.M."/>
            <person name="Yuan T.T."/>
            <person name="Jiang B.G."/>
            <person name="Yang W.F."/>
            <person name="Lam T.T."/>
            <person name="Chang Q.C."/>
            <person name="Ding S.J."/>
            <person name="Wang X.J."/>
            <person name="Zhu J.G."/>
            <person name="Ruan X.D."/>
            <person name="Zhao L."/>
            <person name="Wei J.T."/>
            <person name="Ye R.Z."/>
            <person name="Que T.C."/>
            <person name="Du C.H."/>
            <person name="Zhou Y.H."/>
            <person name="Cheng J.X."/>
            <person name="Dai P.F."/>
            <person name="Guo W.B."/>
            <person name="Han X.H."/>
            <person name="Huang E.J."/>
            <person name="Li L.F."/>
            <person name="Wei W."/>
            <person name="Gao Y.C."/>
            <person name="Liu J.Z."/>
            <person name="Shao H.Z."/>
            <person name="Wang X."/>
            <person name="Wang C.C."/>
            <person name="Yang T.C."/>
            <person name="Huo Q.B."/>
            <person name="Li W."/>
            <person name="Chen H.Y."/>
            <person name="Chen S.E."/>
            <person name="Zhou L.G."/>
            <person name="Ni X.B."/>
            <person name="Tian J.H."/>
            <person name="Sheng Y."/>
            <person name="Liu T."/>
            <person name="Pan Y.S."/>
            <person name="Xia L.Y."/>
            <person name="Li J."/>
            <person name="Zhao F."/>
            <person name="Cao W.C."/>
        </authorList>
    </citation>
    <scope>NUCLEOTIDE SEQUENCE [LARGE SCALE GENOMIC DNA]</scope>
    <source>
        <strain evidence="8">HaeL-2018</strain>
    </source>
</reference>
<dbReference type="Proteomes" id="UP000821853">
    <property type="component" value="Unassembled WGS sequence"/>
</dbReference>
<feature type="signal peptide" evidence="6">
    <location>
        <begin position="1"/>
        <end position="19"/>
    </location>
</feature>
<protein>
    <recommendedName>
        <fullName evidence="7">Insulin-like domain-containing protein</fullName>
    </recommendedName>
</protein>
<evidence type="ECO:0000313" key="9">
    <source>
        <dbReference type="Proteomes" id="UP000821853"/>
    </source>
</evidence>
<dbReference type="Gene3D" id="1.10.100.10">
    <property type="entry name" value="Insulin-like"/>
    <property type="match status" value="1"/>
</dbReference>
<feature type="domain" description="Insulin-like" evidence="7">
    <location>
        <begin position="24"/>
        <end position="111"/>
    </location>
</feature>
<dbReference type="GO" id="GO:0005179">
    <property type="term" value="F:hormone activity"/>
    <property type="evidence" value="ECO:0007669"/>
    <property type="project" value="InterPro"/>
</dbReference>
<feature type="chain" id="PRO_5039932469" description="Insulin-like domain-containing protein" evidence="6">
    <location>
        <begin position="20"/>
        <end position="112"/>
    </location>
</feature>
<dbReference type="EMBL" id="JABSTR010002849">
    <property type="protein sequence ID" value="KAH9384646.1"/>
    <property type="molecule type" value="Genomic_DNA"/>
</dbReference>
<dbReference type="InterPro" id="IPR036438">
    <property type="entry name" value="Insulin-like_sf"/>
</dbReference>
<keyword evidence="4 6" id="KW-0732">Signal</keyword>
<dbReference type="SUPFAM" id="SSF56994">
    <property type="entry name" value="Insulin-like"/>
    <property type="match status" value="1"/>
</dbReference>
<dbReference type="AlphaFoldDB" id="A0A9J6HA15"/>
<keyword evidence="5" id="KW-1015">Disulfide bond</keyword>
<evidence type="ECO:0000313" key="8">
    <source>
        <dbReference type="EMBL" id="KAH9384646.1"/>
    </source>
</evidence>
<evidence type="ECO:0000256" key="3">
    <source>
        <dbReference type="ARBA" id="ARBA00022685"/>
    </source>
</evidence>
<evidence type="ECO:0000259" key="7">
    <source>
        <dbReference type="SMART" id="SM00078"/>
    </source>
</evidence>
<comment type="caution">
    <text evidence="8">The sequence shown here is derived from an EMBL/GenBank/DDBJ whole genome shotgun (WGS) entry which is preliminary data.</text>
</comment>
<sequence length="112" mass="12082">MTTLLLVATALAGTASSTADQSTVRRCGSALLEFMDIVCDGLIYDPYEATRPKRGLLGQHFFADGHKQPVTAGFLRPEAASQLLGKRDYQGGIVFECCYKACSIPEAQSYCP</sequence>
<organism evidence="8 9">
    <name type="scientific">Haemaphysalis longicornis</name>
    <name type="common">Bush tick</name>
    <dbReference type="NCBI Taxonomy" id="44386"/>
    <lineage>
        <taxon>Eukaryota</taxon>
        <taxon>Metazoa</taxon>
        <taxon>Ecdysozoa</taxon>
        <taxon>Arthropoda</taxon>
        <taxon>Chelicerata</taxon>
        <taxon>Arachnida</taxon>
        <taxon>Acari</taxon>
        <taxon>Parasitiformes</taxon>
        <taxon>Ixodida</taxon>
        <taxon>Ixodoidea</taxon>
        <taxon>Ixodidae</taxon>
        <taxon>Haemaphysalinae</taxon>
        <taxon>Haemaphysalis</taxon>
    </lineage>
</organism>
<dbReference type="SMART" id="SM00078">
    <property type="entry name" value="IlGF"/>
    <property type="match status" value="1"/>
</dbReference>
<gene>
    <name evidence="8" type="ORF">HPB48_026656</name>
</gene>
<comment type="subunit">
    <text evidence="2">Heterodimer of a B chain and an A chain linked by two disulfide bonds.</text>
</comment>
<dbReference type="GO" id="GO:0005576">
    <property type="term" value="C:extracellular region"/>
    <property type="evidence" value="ECO:0007669"/>
    <property type="project" value="InterPro"/>
</dbReference>
<dbReference type="VEuPathDB" id="VectorBase:HLOH_061434"/>
<evidence type="ECO:0000256" key="1">
    <source>
        <dbReference type="ARBA" id="ARBA00009034"/>
    </source>
</evidence>
<accession>A0A9J6HA15</accession>
<comment type="similarity">
    <text evidence="1">Belongs to the insulin family.</text>
</comment>
<evidence type="ECO:0000256" key="2">
    <source>
        <dbReference type="ARBA" id="ARBA00011207"/>
    </source>
</evidence>
<dbReference type="OrthoDB" id="6505578at2759"/>
<dbReference type="PRINTS" id="PR00276">
    <property type="entry name" value="INSULINFAMLY"/>
</dbReference>
<evidence type="ECO:0000256" key="6">
    <source>
        <dbReference type="SAM" id="SignalP"/>
    </source>
</evidence>
<dbReference type="InterPro" id="IPR022352">
    <property type="entry name" value="Ins/IGF/rlx"/>
</dbReference>
<dbReference type="PANTHER" id="PTHR13647:SF4">
    <property type="entry name" value="INSULIN-LIKE PEPTIDE 1-RELATED"/>
    <property type="match status" value="1"/>
</dbReference>
<name>A0A9J6HA15_HAELO</name>
<evidence type="ECO:0000256" key="4">
    <source>
        <dbReference type="ARBA" id="ARBA00022729"/>
    </source>
</evidence>
<proteinExistence type="inferred from homology"/>
<keyword evidence="9" id="KW-1185">Reference proteome</keyword>
<evidence type="ECO:0000256" key="5">
    <source>
        <dbReference type="ARBA" id="ARBA00023157"/>
    </source>
</evidence>
<dbReference type="Pfam" id="PF00049">
    <property type="entry name" value="Insulin"/>
    <property type="match status" value="1"/>
</dbReference>
<dbReference type="PANTHER" id="PTHR13647">
    <property type="entry name" value="INSULIN-LIKE PEPTIDE 2-RELATED"/>
    <property type="match status" value="1"/>
</dbReference>
<keyword evidence="3" id="KW-0165">Cleavage on pair of basic residues</keyword>